<feature type="transmembrane region" description="Helical" evidence="1">
    <location>
        <begin position="383"/>
        <end position="405"/>
    </location>
</feature>
<dbReference type="eggNOG" id="ENOG50342JS">
    <property type="taxonomic scope" value="Bacteria"/>
</dbReference>
<dbReference type="HOGENOM" id="CLU_044966_0_0_10"/>
<feature type="transmembrane region" description="Helical" evidence="1">
    <location>
        <begin position="216"/>
        <end position="233"/>
    </location>
</feature>
<feature type="transmembrane region" description="Helical" evidence="1">
    <location>
        <begin position="98"/>
        <end position="117"/>
    </location>
</feature>
<reference evidence="2 3" key="1">
    <citation type="submission" date="2012-01" db="EMBL/GenBank/DDBJ databases">
        <title>The Genome Sequence of Odoribacter laneus YIT 12061.</title>
        <authorList>
            <consortium name="The Broad Institute Genome Sequencing Platform"/>
            <person name="Earl A."/>
            <person name="Ward D."/>
            <person name="Feldgarden M."/>
            <person name="Gevers D."/>
            <person name="Morotomi M."/>
            <person name="Young S.K."/>
            <person name="Zeng Q."/>
            <person name="Gargeya S."/>
            <person name="Fitzgerald M."/>
            <person name="Haas B."/>
            <person name="Abouelleil A."/>
            <person name="Alvarado L."/>
            <person name="Arachchi H.M."/>
            <person name="Berlin A."/>
            <person name="Chapman S.B."/>
            <person name="Gearin G."/>
            <person name="Goldberg J."/>
            <person name="Griggs A."/>
            <person name="Gujja S."/>
            <person name="Hansen M."/>
            <person name="Heiman D."/>
            <person name="Howarth C."/>
            <person name="Larimer J."/>
            <person name="Lui A."/>
            <person name="MacDonald P.J.P."/>
            <person name="McCowen C."/>
            <person name="Montmayeur A."/>
            <person name="Murphy C."/>
            <person name="Neiman D."/>
            <person name="Pearson M."/>
            <person name="Priest M."/>
            <person name="Roberts A."/>
            <person name="Saif S."/>
            <person name="Shea T."/>
            <person name="Sisk P."/>
            <person name="Stolte C."/>
            <person name="Sykes S."/>
            <person name="Wortman J."/>
            <person name="Nusbaum C."/>
            <person name="Birren B."/>
        </authorList>
    </citation>
    <scope>NUCLEOTIDE SEQUENCE [LARGE SCALE GENOMIC DNA]</scope>
    <source>
        <strain evidence="2 3">YIT 12061</strain>
    </source>
</reference>
<keyword evidence="1" id="KW-0812">Transmembrane</keyword>
<feature type="transmembrane region" description="Helical" evidence="1">
    <location>
        <begin position="138"/>
        <end position="157"/>
    </location>
</feature>
<feature type="transmembrane region" description="Helical" evidence="1">
    <location>
        <begin position="30"/>
        <end position="46"/>
    </location>
</feature>
<keyword evidence="1" id="KW-0472">Membrane</keyword>
<feature type="transmembrane region" description="Helical" evidence="1">
    <location>
        <begin position="58"/>
        <end position="78"/>
    </location>
</feature>
<name>H1DLC3_9BACT</name>
<dbReference type="AlphaFoldDB" id="H1DLC3"/>
<dbReference type="RefSeq" id="WP_009138201.1">
    <property type="nucleotide sequence ID" value="NZ_JH594599.1"/>
</dbReference>
<evidence type="ECO:0000256" key="1">
    <source>
        <dbReference type="SAM" id="Phobius"/>
    </source>
</evidence>
<feature type="transmembrane region" description="Helical" evidence="1">
    <location>
        <begin position="7"/>
        <end position="24"/>
    </location>
</feature>
<accession>H1DLC3</accession>
<gene>
    <name evidence="2" type="ORF">HMPREF9449_03059</name>
</gene>
<protein>
    <recommendedName>
        <fullName evidence="4">O-antigen polysaccharide polymerase Wzy</fullName>
    </recommendedName>
</protein>
<evidence type="ECO:0000313" key="3">
    <source>
        <dbReference type="Proteomes" id="UP000004892"/>
    </source>
</evidence>
<dbReference type="STRING" id="742817.HMPREF9449_03059"/>
<keyword evidence="1" id="KW-1133">Transmembrane helix</keyword>
<feature type="transmembrane region" description="Helical" evidence="1">
    <location>
        <begin position="239"/>
        <end position="254"/>
    </location>
</feature>
<dbReference type="Proteomes" id="UP000004892">
    <property type="component" value="Unassembled WGS sequence"/>
</dbReference>
<feature type="transmembrane region" description="Helical" evidence="1">
    <location>
        <begin position="261"/>
        <end position="279"/>
    </location>
</feature>
<keyword evidence="3" id="KW-1185">Reference proteome</keyword>
<comment type="caution">
    <text evidence="2">The sequence shown here is derived from an EMBL/GenBank/DDBJ whole genome shotgun (WGS) entry which is preliminary data.</text>
</comment>
<dbReference type="GeneID" id="98070576"/>
<sequence length="467" mass="53609">MKNIISLVAYISAITTAFLCSIALYVTDYASLFFLPIAYFFAYQILKRLYRDNPRYRITISVILILLWVRMVFIPYYGTITGKYYISQSDSAELIQTAILLSIYECFIICGTIFIICKISLQKSLMSNQPILRGNRGIYRILIIIAALVFIFIGRHYNLLEFGIKSVEAGAEREGDIVDTRIILIRQIVSCGYLFLFFCLIEKYRKKYNLFHNRKYITYAIILAALMTCIIIGERRTAQVYIAFASCWLLIRTYPDSKQRIVTIIGSTAFTILTLMTVYKHFNAFLYDSYAEALQNAALKDGMSAGMIDAYFYGVDTIKTNLKYAQYANLSILNVLYDIARSIFGVHFIFKSEMLMTSQAYNSYLYQGTQLTGYLLSSSGYGYIHLGFLFAPIFTSMNICIMSFLETRMRICKSIEMCYILAYIYMRFAFGCLGSLPPLIGASTMFLFIKGLIFMTAKLFTKHNYVT</sequence>
<dbReference type="EMBL" id="ADMC01000037">
    <property type="protein sequence ID" value="EHP45012.1"/>
    <property type="molecule type" value="Genomic_DNA"/>
</dbReference>
<proteinExistence type="predicted"/>
<evidence type="ECO:0008006" key="4">
    <source>
        <dbReference type="Google" id="ProtNLM"/>
    </source>
</evidence>
<feature type="transmembrane region" description="Helical" evidence="1">
    <location>
        <begin position="183"/>
        <end position="204"/>
    </location>
</feature>
<organism evidence="2 3">
    <name type="scientific">Odoribacter laneus YIT 12061</name>
    <dbReference type="NCBI Taxonomy" id="742817"/>
    <lineage>
        <taxon>Bacteria</taxon>
        <taxon>Pseudomonadati</taxon>
        <taxon>Bacteroidota</taxon>
        <taxon>Bacteroidia</taxon>
        <taxon>Bacteroidales</taxon>
        <taxon>Odoribacteraceae</taxon>
        <taxon>Odoribacter</taxon>
    </lineage>
</organism>
<dbReference type="PATRIC" id="fig|742817.3.peg.3267"/>
<evidence type="ECO:0000313" key="2">
    <source>
        <dbReference type="EMBL" id="EHP45012.1"/>
    </source>
</evidence>